<feature type="domain" description="Tail specific protease" evidence="2">
    <location>
        <begin position="368"/>
        <end position="585"/>
    </location>
</feature>
<organism evidence="4 5">
    <name type="scientific">Paraphaeosphaeria minitans</name>
    <dbReference type="NCBI Taxonomy" id="565426"/>
    <lineage>
        <taxon>Eukaryota</taxon>
        <taxon>Fungi</taxon>
        <taxon>Dikarya</taxon>
        <taxon>Ascomycota</taxon>
        <taxon>Pezizomycotina</taxon>
        <taxon>Dothideomycetes</taxon>
        <taxon>Pleosporomycetidae</taxon>
        <taxon>Pleosporales</taxon>
        <taxon>Massarineae</taxon>
        <taxon>Didymosphaeriaceae</taxon>
        <taxon>Paraphaeosphaeria</taxon>
    </lineage>
</organism>
<dbReference type="PANTHER" id="PTHR37049">
    <property type="entry name" value="PEPTIDASE S41 FAMILY PROTEIN"/>
    <property type="match status" value="1"/>
</dbReference>
<dbReference type="AlphaFoldDB" id="A0A9P6KMC7"/>
<name>A0A9P6KMC7_9PLEO</name>
<dbReference type="GO" id="GO:0006508">
    <property type="term" value="P:proteolysis"/>
    <property type="evidence" value="ECO:0007669"/>
    <property type="project" value="InterPro"/>
</dbReference>
<feature type="domain" description="CPAF-like PDZ" evidence="3">
    <location>
        <begin position="169"/>
        <end position="297"/>
    </location>
</feature>
<feature type="signal peptide" evidence="1">
    <location>
        <begin position="1"/>
        <end position="18"/>
    </location>
</feature>
<dbReference type="Pfam" id="PF23658">
    <property type="entry name" value="PDZ_CPAF_rel"/>
    <property type="match status" value="1"/>
</dbReference>
<dbReference type="GO" id="GO:0008236">
    <property type="term" value="F:serine-type peptidase activity"/>
    <property type="evidence" value="ECO:0007669"/>
    <property type="project" value="InterPro"/>
</dbReference>
<reference evidence="4" key="1">
    <citation type="journal article" date="2020" name="Mol. Plant Microbe Interact.">
        <title>Genome Sequence of the Biocontrol Agent Coniothyrium minitans strain Conio (IMI 134523).</title>
        <authorList>
            <person name="Patel D."/>
            <person name="Shittu T.A."/>
            <person name="Baroncelli R."/>
            <person name="Muthumeenakshi S."/>
            <person name="Osborne T.H."/>
            <person name="Janganan T.K."/>
            <person name="Sreenivasaprasad S."/>
        </authorList>
    </citation>
    <scope>NUCLEOTIDE SEQUENCE</scope>
    <source>
        <strain evidence="4">Conio</strain>
    </source>
</reference>
<evidence type="ECO:0000259" key="3">
    <source>
        <dbReference type="Pfam" id="PF23658"/>
    </source>
</evidence>
<proteinExistence type="predicted"/>
<keyword evidence="1" id="KW-0732">Signal</keyword>
<dbReference type="InterPro" id="IPR052766">
    <property type="entry name" value="S41A_metabolite_peptidase"/>
</dbReference>
<feature type="chain" id="PRO_5040119709" description="Tail specific protease domain-containing protein" evidence="1">
    <location>
        <begin position="19"/>
        <end position="770"/>
    </location>
</feature>
<keyword evidence="5" id="KW-1185">Reference proteome</keyword>
<evidence type="ECO:0000256" key="1">
    <source>
        <dbReference type="SAM" id="SignalP"/>
    </source>
</evidence>
<sequence>MWFRDVATLWGLAALVASSPLASVENVNRRQGTPTPTLEPCAQVSVILNPTGVPTDNPRPTEVPAEIAYQCLISIPLNVTSAKAILFELPLYLNWQSTLGALKDPPPEYVEKIQDPVDILAGLDAISALIDQEYISDEWSFGWALYKLLGAAHDGHLAYVLDVVGEVFSFTRPLPLVSVSEDGSKLPAVFAYTDILGLQFKNISYAPSAIVKIDDQDASAFLEDLSQQGSLQDRDALYNNLFYNLAQISLGTGGSGLGGFTGAGRGRYVPLNANTTLEFANGTKLTIVNTAKSYFNFQNVTSGADLRRKIVFDEDSDAKLRPEVIPPASAPPELNQAAAPPLGYPAPVVPGPQNLINGFYIDGPGYENVAVLQVPSFVSSSYAELAFQVTSQKFLQKAWSEGKTKLIIDLQANGGGTILQGYDLFKQLFPTLDPYGGSRFRYNLALDLIGQAFSGAVGQSPRDAGLKNITLRSIQSSYFDYHTDQTADGKPFDSWAQKVGPNTARKGKKISRVSLPTLTRADNYTSISRWNTTDIYIPYQAGINITDFSNQTRWKSEDIVLLTDGYCASTCSIFAELMTQQGHVRTIALGGRSNANRIQAVGGVKGANIYQWAFIQQYAAQAIYLNNTFQTSALKEYNSGKALGRSYGNGINVRDAVRSDDDSGIALQFKYEEADCRLYFTPEMTVSVTAIWKAAADALWSDPSKCVGNVGYYNPSNARRAAQGKTTTLSPARGQMRGAQALRQMKAFEDTFSLATNCKSEARDGFMPPC</sequence>
<dbReference type="InterPro" id="IPR056186">
    <property type="entry name" value="PDZ_CPAF-rel"/>
</dbReference>
<evidence type="ECO:0000313" key="5">
    <source>
        <dbReference type="Proteomes" id="UP000756921"/>
    </source>
</evidence>
<evidence type="ECO:0008006" key="6">
    <source>
        <dbReference type="Google" id="ProtNLM"/>
    </source>
</evidence>
<dbReference type="OrthoDB" id="27214at2759"/>
<dbReference type="SUPFAM" id="SSF52096">
    <property type="entry name" value="ClpP/crotonase"/>
    <property type="match status" value="1"/>
</dbReference>
<evidence type="ECO:0000259" key="2">
    <source>
        <dbReference type="Pfam" id="PF03572"/>
    </source>
</evidence>
<dbReference type="InterPro" id="IPR029045">
    <property type="entry name" value="ClpP/crotonase-like_dom_sf"/>
</dbReference>
<dbReference type="Gene3D" id="3.90.226.10">
    <property type="entry name" value="2-enoyl-CoA Hydratase, Chain A, domain 1"/>
    <property type="match status" value="1"/>
</dbReference>
<comment type="caution">
    <text evidence="4">The sequence shown here is derived from an EMBL/GenBank/DDBJ whole genome shotgun (WGS) entry which is preliminary data.</text>
</comment>
<dbReference type="EMBL" id="WJXW01000011">
    <property type="protein sequence ID" value="KAF9731800.1"/>
    <property type="molecule type" value="Genomic_DNA"/>
</dbReference>
<dbReference type="PANTHER" id="PTHR37049:SF4">
    <property type="entry name" value="RHODANESE DOMAIN-CONTAINING PROTEIN"/>
    <property type="match status" value="1"/>
</dbReference>
<evidence type="ECO:0000313" key="4">
    <source>
        <dbReference type="EMBL" id="KAF9731800.1"/>
    </source>
</evidence>
<dbReference type="InterPro" id="IPR005151">
    <property type="entry name" value="Tail-specific_protease"/>
</dbReference>
<accession>A0A9P6KMC7</accession>
<dbReference type="Proteomes" id="UP000756921">
    <property type="component" value="Unassembled WGS sequence"/>
</dbReference>
<dbReference type="Pfam" id="PF03572">
    <property type="entry name" value="Peptidase_S41"/>
    <property type="match status" value="1"/>
</dbReference>
<gene>
    <name evidence="4" type="ORF">PMIN01_09729</name>
</gene>
<protein>
    <recommendedName>
        <fullName evidence="6">Tail specific protease domain-containing protein</fullName>
    </recommendedName>
</protein>